<accession>A0A4Y7SCH6</accession>
<comment type="caution">
    <text evidence="2">The sequence shown here is derived from an EMBL/GenBank/DDBJ whole genome shotgun (WGS) entry which is preliminary data.</text>
</comment>
<gene>
    <name evidence="2" type="ORF">FA13DRAFT_1718980</name>
</gene>
<evidence type="ECO:0000256" key="1">
    <source>
        <dbReference type="SAM" id="MobiDB-lite"/>
    </source>
</evidence>
<evidence type="ECO:0000313" key="2">
    <source>
        <dbReference type="EMBL" id="TEB19290.1"/>
    </source>
</evidence>
<feature type="region of interest" description="Disordered" evidence="1">
    <location>
        <begin position="389"/>
        <end position="408"/>
    </location>
</feature>
<reference evidence="2 3" key="1">
    <citation type="journal article" date="2019" name="Nat. Ecol. Evol.">
        <title>Megaphylogeny resolves global patterns of mushroom evolution.</title>
        <authorList>
            <person name="Varga T."/>
            <person name="Krizsan K."/>
            <person name="Foldi C."/>
            <person name="Dima B."/>
            <person name="Sanchez-Garcia M."/>
            <person name="Sanchez-Ramirez S."/>
            <person name="Szollosi G.J."/>
            <person name="Szarkandi J.G."/>
            <person name="Papp V."/>
            <person name="Albert L."/>
            <person name="Andreopoulos W."/>
            <person name="Angelini C."/>
            <person name="Antonin V."/>
            <person name="Barry K.W."/>
            <person name="Bougher N.L."/>
            <person name="Buchanan P."/>
            <person name="Buyck B."/>
            <person name="Bense V."/>
            <person name="Catcheside P."/>
            <person name="Chovatia M."/>
            <person name="Cooper J."/>
            <person name="Damon W."/>
            <person name="Desjardin D."/>
            <person name="Finy P."/>
            <person name="Geml J."/>
            <person name="Haridas S."/>
            <person name="Hughes K."/>
            <person name="Justo A."/>
            <person name="Karasinski D."/>
            <person name="Kautmanova I."/>
            <person name="Kiss B."/>
            <person name="Kocsube S."/>
            <person name="Kotiranta H."/>
            <person name="LaButti K.M."/>
            <person name="Lechner B.E."/>
            <person name="Liimatainen K."/>
            <person name="Lipzen A."/>
            <person name="Lukacs Z."/>
            <person name="Mihaltcheva S."/>
            <person name="Morgado L.N."/>
            <person name="Niskanen T."/>
            <person name="Noordeloos M.E."/>
            <person name="Ohm R.A."/>
            <person name="Ortiz-Santana B."/>
            <person name="Ovrebo C."/>
            <person name="Racz N."/>
            <person name="Riley R."/>
            <person name="Savchenko A."/>
            <person name="Shiryaev A."/>
            <person name="Soop K."/>
            <person name="Spirin V."/>
            <person name="Szebenyi C."/>
            <person name="Tomsovsky M."/>
            <person name="Tulloss R.E."/>
            <person name="Uehling J."/>
            <person name="Grigoriev I.V."/>
            <person name="Vagvolgyi C."/>
            <person name="Papp T."/>
            <person name="Martin F.M."/>
            <person name="Miettinen O."/>
            <person name="Hibbett D.S."/>
            <person name="Nagy L.G."/>
        </authorList>
    </citation>
    <scope>NUCLEOTIDE SEQUENCE [LARGE SCALE GENOMIC DNA]</scope>
    <source>
        <strain evidence="2 3">FP101781</strain>
    </source>
</reference>
<evidence type="ECO:0000313" key="3">
    <source>
        <dbReference type="Proteomes" id="UP000298030"/>
    </source>
</evidence>
<feature type="compositionally biased region" description="Basic and acidic residues" evidence="1">
    <location>
        <begin position="279"/>
        <end position="296"/>
    </location>
</feature>
<protein>
    <submittedName>
        <fullName evidence="2">Uncharacterized protein</fullName>
    </submittedName>
</protein>
<keyword evidence="3" id="KW-1185">Reference proteome</keyword>
<organism evidence="2 3">
    <name type="scientific">Coprinellus micaceus</name>
    <name type="common">Glistening ink-cap mushroom</name>
    <name type="synonym">Coprinus micaceus</name>
    <dbReference type="NCBI Taxonomy" id="71717"/>
    <lineage>
        <taxon>Eukaryota</taxon>
        <taxon>Fungi</taxon>
        <taxon>Dikarya</taxon>
        <taxon>Basidiomycota</taxon>
        <taxon>Agaricomycotina</taxon>
        <taxon>Agaricomycetes</taxon>
        <taxon>Agaricomycetidae</taxon>
        <taxon>Agaricales</taxon>
        <taxon>Agaricineae</taxon>
        <taxon>Psathyrellaceae</taxon>
        <taxon>Coprinellus</taxon>
    </lineage>
</organism>
<dbReference type="AlphaFoldDB" id="A0A4Y7SCH6"/>
<name>A0A4Y7SCH6_COPMI</name>
<proteinExistence type="predicted"/>
<sequence>MDTPGDTEHPQDNIVPDRQEEGALRDIRMPFFKEPNLDNGLPSFEFNGESYVWTERNLRTLVELIVVALWRIESVLDFPEEDRQWRQWVDHRFPPFGADVLPEQAAIRAQLLQRRLDLIEYILLGHTPQWLNPAERGPEGTNPVLWQMLQFLVDDHSGEGSRYSKKGQRREKRAQTWQTLAEKRFPVDRMPVEGKGVEMVGKEAFVRDLLFVPLQMQMVASVKATPERPPPVTHWPDQSFLVGMSEFSEPDALEDSDPKKHCAAHAQYKHLWDQRKMVRRERVTNESTPESKRSDVDYNVPDGMPELVMYKDPFCGRHKLKMAYLPTNPKVAFEPTVNYDEELEKAMEMTWRTIGSSKSSSRQDRIDCIDTELLITDKLLQNMSDDIESREATGSGGDQRGGSPTRLGVERLLTEDRGSEGEEDTAAANSSDSEIPPLAWTWATDEQKEYIRDALPYYRFDNTHPKSAKRFWKNFRENWLSMWPVIPELVDLGKLDAGALNRRYQLREEEEITLVAEYEEKRFVRAKLALMWYYRVQRQLEGDYCLVDGPRLPLHRKPSKTLRTWP</sequence>
<dbReference type="EMBL" id="QPFP01000199">
    <property type="protein sequence ID" value="TEB19290.1"/>
    <property type="molecule type" value="Genomic_DNA"/>
</dbReference>
<feature type="region of interest" description="Disordered" evidence="1">
    <location>
        <begin position="279"/>
        <end position="299"/>
    </location>
</feature>
<dbReference type="Proteomes" id="UP000298030">
    <property type="component" value="Unassembled WGS sequence"/>
</dbReference>